<organism evidence="1 2">
    <name type="scientific">Limnoglobus roseus</name>
    <dbReference type="NCBI Taxonomy" id="2598579"/>
    <lineage>
        <taxon>Bacteria</taxon>
        <taxon>Pseudomonadati</taxon>
        <taxon>Planctomycetota</taxon>
        <taxon>Planctomycetia</taxon>
        <taxon>Gemmatales</taxon>
        <taxon>Gemmataceae</taxon>
        <taxon>Limnoglobus</taxon>
    </lineage>
</organism>
<name>A0A5C1AC38_9BACT</name>
<evidence type="ECO:0000313" key="1">
    <source>
        <dbReference type="EMBL" id="QEL14588.1"/>
    </source>
</evidence>
<protein>
    <submittedName>
        <fullName evidence="1">Uncharacterized protein</fullName>
    </submittedName>
</protein>
<dbReference type="AlphaFoldDB" id="A0A5C1AC38"/>
<proteinExistence type="predicted"/>
<dbReference type="EMBL" id="CP042425">
    <property type="protein sequence ID" value="QEL14588.1"/>
    <property type="molecule type" value="Genomic_DNA"/>
</dbReference>
<dbReference type="KEGG" id="lrs:PX52LOC_01478"/>
<gene>
    <name evidence="1" type="ORF">PX52LOC_01478</name>
</gene>
<sequence>MPIEFACPCGKSYSVDESLAGKRTKCPACKAALVVPTPPPPEEFGDFEILEDEEDEVVEDFEYAEDEPEPVAAVADKQAPKSDGFPPDEISENTIGYECGFGGTNVYRIVRVGNELLFLDAGPFFQGLNSAQSSVEGAAAGAGQGGITGGLMAGAIAGSVAALDEIKQAKAEKRAEKLDKMSAKQMRAESEEGKVSFRAKADDLSDVRFDKLSFFRDNQRPKNDCAGVLRFSHATAGDKRLYLVKMAELKKAVYLFVDILGPKAVTVNLAVKKKRKR</sequence>
<evidence type="ECO:0000313" key="2">
    <source>
        <dbReference type="Proteomes" id="UP000324974"/>
    </source>
</evidence>
<dbReference type="OrthoDB" id="292895at2"/>
<reference evidence="2" key="1">
    <citation type="submission" date="2019-08" db="EMBL/GenBank/DDBJ databases">
        <title>Limnoglobus roseus gen. nov., sp. nov., a novel freshwater planctomycete with a giant genome from the family Gemmataceae.</title>
        <authorList>
            <person name="Kulichevskaya I.S."/>
            <person name="Naumoff D.G."/>
            <person name="Miroshnikov K."/>
            <person name="Ivanova A."/>
            <person name="Philippov D.A."/>
            <person name="Hakobyan A."/>
            <person name="Rijpstra I.C."/>
            <person name="Sinninghe Damste J.S."/>
            <person name="Liesack W."/>
            <person name="Dedysh S.N."/>
        </authorList>
    </citation>
    <scope>NUCLEOTIDE SEQUENCE [LARGE SCALE GENOMIC DNA]</scope>
    <source>
        <strain evidence="2">PX52</strain>
    </source>
</reference>
<keyword evidence="2" id="KW-1185">Reference proteome</keyword>
<accession>A0A5C1AC38</accession>
<dbReference type="RefSeq" id="WP_149109474.1">
    <property type="nucleotide sequence ID" value="NZ_CP042425.1"/>
</dbReference>
<dbReference type="Proteomes" id="UP000324974">
    <property type="component" value="Chromosome"/>
</dbReference>